<accession>A0ABW1TIX5</accession>
<gene>
    <name evidence="3" type="ORF">ACFP1C_10445</name>
</gene>
<name>A0ABW1TIX5_9LACO</name>
<keyword evidence="2" id="KW-0472">Membrane</keyword>
<dbReference type="Proteomes" id="UP001596283">
    <property type="component" value="Unassembled WGS sequence"/>
</dbReference>
<evidence type="ECO:0000313" key="4">
    <source>
        <dbReference type="Proteomes" id="UP001596283"/>
    </source>
</evidence>
<sequence length="144" mass="15182">MRFRKIGLLILSLLIVGWGFPMAVRADVQQSTYTVELTPPKSSTSGTLESGNDGDLVNEGSNSGTTIPTNVSNSGSGATVSQSADKGTPATSQGLTGRLPQTSEERAGLGAMAGIILMLFVWIGILIGRRKDKDNQVEGDKYHD</sequence>
<feature type="compositionally biased region" description="Polar residues" evidence="1">
    <location>
        <begin position="37"/>
        <end position="50"/>
    </location>
</feature>
<feature type="region of interest" description="Disordered" evidence="1">
    <location>
        <begin position="37"/>
        <end position="100"/>
    </location>
</feature>
<feature type="transmembrane region" description="Helical" evidence="2">
    <location>
        <begin position="107"/>
        <end position="127"/>
    </location>
</feature>
<keyword evidence="4" id="KW-1185">Reference proteome</keyword>
<proteinExistence type="predicted"/>
<dbReference type="NCBIfam" id="TIGR01167">
    <property type="entry name" value="LPXTG_anchor"/>
    <property type="match status" value="1"/>
</dbReference>
<keyword evidence="2" id="KW-1133">Transmembrane helix</keyword>
<dbReference type="RefSeq" id="WP_125686376.1">
    <property type="nucleotide sequence ID" value="NZ_JBHSSI010000061.1"/>
</dbReference>
<feature type="compositionally biased region" description="Polar residues" evidence="1">
    <location>
        <begin position="59"/>
        <end position="100"/>
    </location>
</feature>
<reference evidence="4" key="1">
    <citation type="journal article" date="2019" name="Int. J. Syst. Evol. Microbiol.">
        <title>The Global Catalogue of Microorganisms (GCM) 10K type strain sequencing project: providing services to taxonomists for standard genome sequencing and annotation.</title>
        <authorList>
            <consortium name="The Broad Institute Genomics Platform"/>
            <consortium name="The Broad Institute Genome Sequencing Center for Infectious Disease"/>
            <person name="Wu L."/>
            <person name="Ma J."/>
        </authorList>
    </citation>
    <scope>NUCLEOTIDE SEQUENCE [LARGE SCALE GENOMIC DNA]</scope>
    <source>
        <strain evidence="4">CCM 8908</strain>
    </source>
</reference>
<organism evidence="3 4">
    <name type="scientific">Levilactobacillus fujinensis</name>
    <dbReference type="NCBI Taxonomy" id="2486024"/>
    <lineage>
        <taxon>Bacteria</taxon>
        <taxon>Bacillati</taxon>
        <taxon>Bacillota</taxon>
        <taxon>Bacilli</taxon>
        <taxon>Lactobacillales</taxon>
        <taxon>Lactobacillaceae</taxon>
        <taxon>Levilactobacillus</taxon>
    </lineage>
</organism>
<keyword evidence="2" id="KW-0812">Transmembrane</keyword>
<evidence type="ECO:0000256" key="1">
    <source>
        <dbReference type="SAM" id="MobiDB-lite"/>
    </source>
</evidence>
<evidence type="ECO:0000313" key="3">
    <source>
        <dbReference type="EMBL" id="MFC6261360.1"/>
    </source>
</evidence>
<protein>
    <submittedName>
        <fullName evidence="3">LPXTG cell wall anchor domain-containing protein</fullName>
    </submittedName>
</protein>
<evidence type="ECO:0000256" key="2">
    <source>
        <dbReference type="SAM" id="Phobius"/>
    </source>
</evidence>
<comment type="caution">
    <text evidence="3">The sequence shown here is derived from an EMBL/GenBank/DDBJ whole genome shotgun (WGS) entry which is preliminary data.</text>
</comment>
<dbReference type="EMBL" id="JBHSSI010000061">
    <property type="protein sequence ID" value="MFC6261360.1"/>
    <property type="molecule type" value="Genomic_DNA"/>
</dbReference>